<dbReference type="KEGG" id="gog:C1280_02690"/>
<keyword evidence="3" id="KW-1185">Reference proteome</keyword>
<name>A0A2Z3H4U4_9BACT</name>
<dbReference type="EMBL" id="CP025958">
    <property type="protein sequence ID" value="AWM36020.1"/>
    <property type="molecule type" value="Genomic_DNA"/>
</dbReference>
<gene>
    <name evidence="2" type="ORF">C1280_02690</name>
</gene>
<reference evidence="2 3" key="1">
    <citation type="submission" date="2018-01" db="EMBL/GenBank/DDBJ databases">
        <title>G. obscuriglobus.</title>
        <authorList>
            <person name="Franke J."/>
            <person name="Blomberg W."/>
            <person name="Selmecki A."/>
        </authorList>
    </citation>
    <scope>NUCLEOTIDE SEQUENCE [LARGE SCALE GENOMIC DNA]</scope>
    <source>
        <strain evidence="2 3">DSM 5831</strain>
    </source>
</reference>
<protein>
    <submittedName>
        <fullName evidence="2">Uncharacterized protein</fullName>
    </submittedName>
</protein>
<dbReference type="Proteomes" id="UP000245802">
    <property type="component" value="Chromosome"/>
</dbReference>
<organism evidence="2 3">
    <name type="scientific">Gemmata obscuriglobus</name>
    <dbReference type="NCBI Taxonomy" id="114"/>
    <lineage>
        <taxon>Bacteria</taxon>
        <taxon>Pseudomonadati</taxon>
        <taxon>Planctomycetota</taxon>
        <taxon>Planctomycetia</taxon>
        <taxon>Gemmatales</taxon>
        <taxon>Gemmataceae</taxon>
        <taxon>Gemmata</taxon>
    </lineage>
</organism>
<evidence type="ECO:0000313" key="3">
    <source>
        <dbReference type="Proteomes" id="UP000245802"/>
    </source>
</evidence>
<keyword evidence="1" id="KW-0732">Signal</keyword>
<dbReference type="AlphaFoldDB" id="A0A2Z3H4U4"/>
<accession>A0A2Z3H4U4</accession>
<feature type="chain" id="PRO_5016395968" evidence="1">
    <location>
        <begin position="26"/>
        <end position="102"/>
    </location>
</feature>
<proteinExistence type="predicted"/>
<sequence length="102" mass="10824">MMLTLLTVGGVALSLAAAYMVTAKAKEVVLASDNTVVGLSDPAADTLATGCHFQAVTLSEWNLATVTALSDAEELLDVLECQGYAERELMVLGNSCFTVRWR</sequence>
<evidence type="ECO:0000313" key="2">
    <source>
        <dbReference type="EMBL" id="AWM36020.1"/>
    </source>
</evidence>
<evidence type="ECO:0000256" key="1">
    <source>
        <dbReference type="SAM" id="SignalP"/>
    </source>
</evidence>
<dbReference type="RefSeq" id="WP_010054605.1">
    <property type="nucleotide sequence ID" value="NZ_CP025958.1"/>
</dbReference>
<dbReference type="OrthoDB" id="9930864at2"/>
<feature type="signal peptide" evidence="1">
    <location>
        <begin position="1"/>
        <end position="25"/>
    </location>
</feature>